<keyword evidence="2" id="KW-0812">Transmembrane</keyword>
<dbReference type="SUPFAM" id="SSF46894">
    <property type="entry name" value="C-terminal effector domain of the bipartite response regulators"/>
    <property type="match status" value="1"/>
</dbReference>
<evidence type="ECO:0000313" key="5">
    <source>
        <dbReference type="Proteomes" id="UP000824028"/>
    </source>
</evidence>
<dbReference type="SMART" id="SM00421">
    <property type="entry name" value="HTH_LUXR"/>
    <property type="match status" value="1"/>
</dbReference>
<dbReference type="GO" id="GO:0006355">
    <property type="term" value="P:regulation of DNA-templated transcription"/>
    <property type="evidence" value="ECO:0007669"/>
    <property type="project" value="InterPro"/>
</dbReference>
<dbReference type="InterPro" id="IPR016032">
    <property type="entry name" value="Sig_transdc_resp-reg_C-effctor"/>
</dbReference>
<dbReference type="InterPro" id="IPR036388">
    <property type="entry name" value="WH-like_DNA-bd_sf"/>
</dbReference>
<sequence length="964" mass="110339">MTKYASFRLSLLLLILLSIPTGLKASIGWSSFIINFNKKQYGNGAQTWQIAPYENHWTYFANKNGLLQFDGDNWQVFSLDNSLDVRSVFPSTNHKRIYVGGVNEIGYFQPNPAGELDYHSLSDTLEAPMHYLGNVWGVHEVDNILYFLGDEKILKLLNGEYTLINTGCKIDCSDLVNGVLYLGTDKGIRLLVGNELFPLNGAEPLTSKRIRGVVPYEQGVLIATAFHGLFYYNGHSLEPFLTGAEDFMRRNEVFCITRKGNRIALGTVHNGIMLIDCTTKELTFFNENNGLQNNTVLSVAFDETGNLWAGLDNGMSYVCLASPFTNLYSRPNHGTGYTAAVKGNRLYLGTNRGLIYTQWPTQRDKGLPEIHDVAGSSGQVWNLCHIDGELFCLHDRGIFRVDDTSLTRITDISGTWTCQQVMGHPDLMYVGTYNGIYLLKKTGTEWHKICKIENLSQSARMFEQETARILWLYATDHIARIELSEDLTNALSIKEYYPQDGFPAKRQVYVSKVKGKIYFPTPAGVYRHNPSTDRMEPCLEMDSLLNGSIPYRYITEQGNRLIALSPYGIYISDLDTAGHVTDKHIYLIQTPLPGLSPDQESLIPLSDSLMILPNEEGFALFNLPTGMQKPVSGLPSGVKSMYLSYPKDSLVYKANFLVHKEAPAIHYTHNSVRFEYFVPFFLQNNEVQFQYRLNNGNWSTPSDIETKEYSNLHEGTYTFELRTLFPDGTSTTDAVSFEILPPWYRSWPAYIGYLFMLIALVWGLIRWDTIRMSRKQKQAVVEKDLEMQKMEQVYEAEKEKREKQIIQLEKEKLEHDLQHKSQEMANLMINFTRKNEMLNEIKAEIMKVAATLKGENARETKRQLITLNGKIDSNIQSDEVLKRIEEQFDLLHNNFMKRLHERHPDLSNNERMMCAYLKMNLSTKEIAPLLNISVRGVETMRYRLRKKLGLEREDSLTDYLNNRL</sequence>
<dbReference type="Gene3D" id="2.130.10.10">
    <property type="entry name" value="YVTN repeat-like/Quinoprotein amine dehydrogenase"/>
    <property type="match status" value="2"/>
</dbReference>
<dbReference type="Proteomes" id="UP000824028">
    <property type="component" value="Unassembled WGS sequence"/>
</dbReference>
<comment type="caution">
    <text evidence="4">The sequence shown here is derived from an EMBL/GenBank/DDBJ whole genome shotgun (WGS) entry which is preliminary data.</text>
</comment>
<reference evidence="4" key="2">
    <citation type="submission" date="2021-04" db="EMBL/GenBank/DDBJ databases">
        <authorList>
            <person name="Gilroy R."/>
        </authorList>
    </citation>
    <scope>NUCLEOTIDE SEQUENCE</scope>
    <source>
        <strain evidence="4">ChiHjej9B8-1298</strain>
    </source>
</reference>
<evidence type="ECO:0000313" key="4">
    <source>
        <dbReference type="EMBL" id="HIZ33539.1"/>
    </source>
</evidence>
<dbReference type="Gene3D" id="2.60.40.10">
    <property type="entry name" value="Immunoglobulins"/>
    <property type="match status" value="1"/>
</dbReference>
<proteinExistence type="predicted"/>
<name>A0A9D2E9K0_9BACE</name>
<feature type="coiled-coil region" evidence="1">
    <location>
        <begin position="780"/>
        <end position="830"/>
    </location>
</feature>
<keyword evidence="1" id="KW-0175">Coiled coil</keyword>
<keyword evidence="2" id="KW-0472">Membrane</keyword>
<evidence type="ECO:0000256" key="2">
    <source>
        <dbReference type="SAM" id="Phobius"/>
    </source>
</evidence>
<dbReference type="InterPro" id="IPR013783">
    <property type="entry name" value="Ig-like_fold"/>
</dbReference>
<accession>A0A9D2E9K0</accession>
<feature type="domain" description="HTH luxR-type" evidence="3">
    <location>
        <begin position="903"/>
        <end position="960"/>
    </location>
</feature>
<dbReference type="SUPFAM" id="SSF69322">
    <property type="entry name" value="Tricorn protease domain 2"/>
    <property type="match status" value="1"/>
</dbReference>
<reference evidence="4" key="1">
    <citation type="journal article" date="2021" name="PeerJ">
        <title>Extensive microbial diversity within the chicken gut microbiome revealed by metagenomics and culture.</title>
        <authorList>
            <person name="Gilroy R."/>
            <person name="Ravi A."/>
            <person name="Getino M."/>
            <person name="Pursley I."/>
            <person name="Horton D.L."/>
            <person name="Alikhan N.F."/>
            <person name="Baker D."/>
            <person name="Gharbi K."/>
            <person name="Hall N."/>
            <person name="Watson M."/>
            <person name="Adriaenssens E.M."/>
            <person name="Foster-Nyarko E."/>
            <person name="Jarju S."/>
            <person name="Secka A."/>
            <person name="Antonio M."/>
            <person name="Oren A."/>
            <person name="Chaudhuri R.R."/>
            <person name="La Ragione R."/>
            <person name="Hildebrand F."/>
            <person name="Pallen M.J."/>
        </authorList>
    </citation>
    <scope>NUCLEOTIDE SEQUENCE</scope>
    <source>
        <strain evidence="4">ChiHjej9B8-1298</strain>
    </source>
</reference>
<dbReference type="InterPro" id="IPR015943">
    <property type="entry name" value="WD40/YVTN_repeat-like_dom_sf"/>
</dbReference>
<dbReference type="InterPro" id="IPR000792">
    <property type="entry name" value="Tscrpt_reg_LuxR_C"/>
</dbReference>
<evidence type="ECO:0000259" key="3">
    <source>
        <dbReference type="SMART" id="SM00421"/>
    </source>
</evidence>
<protein>
    <submittedName>
        <fullName evidence="4">Transcriptional regulator</fullName>
    </submittedName>
</protein>
<dbReference type="Gene3D" id="1.10.10.10">
    <property type="entry name" value="Winged helix-like DNA-binding domain superfamily/Winged helix DNA-binding domain"/>
    <property type="match status" value="1"/>
</dbReference>
<dbReference type="GO" id="GO:0003677">
    <property type="term" value="F:DNA binding"/>
    <property type="evidence" value="ECO:0007669"/>
    <property type="project" value="InterPro"/>
</dbReference>
<gene>
    <name evidence="4" type="ORF">H9814_08400</name>
</gene>
<dbReference type="EMBL" id="DXBX01000064">
    <property type="protein sequence ID" value="HIZ33539.1"/>
    <property type="molecule type" value="Genomic_DNA"/>
</dbReference>
<dbReference type="AlphaFoldDB" id="A0A9D2E9K0"/>
<organism evidence="4 5">
    <name type="scientific">Candidatus Bacteroides merdigallinarum</name>
    <dbReference type="NCBI Taxonomy" id="2838473"/>
    <lineage>
        <taxon>Bacteria</taxon>
        <taxon>Pseudomonadati</taxon>
        <taxon>Bacteroidota</taxon>
        <taxon>Bacteroidia</taxon>
        <taxon>Bacteroidales</taxon>
        <taxon>Bacteroidaceae</taxon>
        <taxon>Bacteroides</taxon>
    </lineage>
</organism>
<evidence type="ECO:0000256" key="1">
    <source>
        <dbReference type="SAM" id="Coils"/>
    </source>
</evidence>
<feature type="transmembrane region" description="Helical" evidence="2">
    <location>
        <begin position="747"/>
        <end position="765"/>
    </location>
</feature>
<keyword evidence="2" id="KW-1133">Transmembrane helix</keyword>